<sequence>MQWLSGALFQQHNARPQTARVSQDYLRTVTSLPWPARSPDLSPIEHIWDYFERHVGHPTNLNELEDSNQWFCVFVRRYRNNKKEFTPRRKLPP</sequence>
<name>A0A8X6V6R0_TRICX</name>
<accession>A0A8X6V6R0</accession>
<dbReference type="GO" id="GO:0003676">
    <property type="term" value="F:nucleic acid binding"/>
    <property type="evidence" value="ECO:0007669"/>
    <property type="project" value="InterPro"/>
</dbReference>
<comment type="caution">
    <text evidence="1">The sequence shown here is derived from an EMBL/GenBank/DDBJ whole genome shotgun (WGS) entry which is preliminary data.</text>
</comment>
<dbReference type="Proteomes" id="UP000887159">
    <property type="component" value="Unassembled WGS sequence"/>
</dbReference>
<evidence type="ECO:0000313" key="2">
    <source>
        <dbReference type="Proteomes" id="UP000887159"/>
    </source>
</evidence>
<dbReference type="InterPro" id="IPR036397">
    <property type="entry name" value="RNaseH_sf"/>
</dbReference>
<gene>
    <name evidence="1" type="primary">X975_00993</name>
    <name evidence="1" type="ORF">TNCV_1997241</name>
</gene>
<protein>
    <submittedName>
        <fullName evidence="1">Transposable element Tcb2 transposase</fullName>
    </submittedName>
</protein>
<dbReference type="AlphaFoldDB" id="A0A8X6V6R0"/>
<proteinExistence type="predicted"/>
<keyword evidence="2" id="KW-1185">Reference proteome</keyword>
<dbReference type="Gene3D" id="3.30.420.10">
    <property type="entry name" value="Ribonuclease H-like superfamily/Ribonuclease H"/>
    <property type="match status" value="1"/>
</dbReference>
<organism evidence="1 2">
    <name type="scientific">Trichonephila clavipes</name>
    <name type="common">Golden silk orbweaver</name>
    <name type="synonym">Nephila clavipes</name>
    <dbReference type="NCBI Taxonomy" id="2585209"/>
    <lineage>
        <taxon>Eukaryota</taxon>
        <taxon>Metazoa</taxon>
        <taxon>Ecdysozoa</taxon>
        <taxon>Arthropoda</taxon>
        <taxon>Chelicerata</taxon>
        <taxon>Arachnida</taxon>
        <taxon>Araneae</taxon>
        <taxon>Araneomorphae</taxon>
        <taxon>Entelegynae</taxon>
        <taxon>Araneoidea</taxon>
        <taxon>Nephilidae</taxon>
        <taxon>Trichonephila</taxon>
    </lineage>
</organism>
<reference evidence="1" key="1">
    <citation type="submission" date="2020-08" db="EMBL/GenBank/DDBJ databases">
        <title>Multicomponent nature underlies the extraordinary mechanical properties of spider dragline silk.</title>
        <authorList>
            <person name="Kono N."/>
            <person name="Nakamura H."/>
            <person name="Mori M."/>
            <person name="Yoshida Y."/>
            <person name="Ohtoshi R."/>
            <person name="Malay A.D."/>
            <person name="Moran D.A.P."/>
            <person name="Tomita M."/>
            <person name="Numata K."/>
            <person name="Arakawa K."/>
        </authorList>
    </citation>
    <scope>NUCLEOTIDE SEQUENCE</scope>
</reference>
<dbReference type="EMBL" id="BMAU01021195">
    <property type="protein sequence ID" value="GFX96992.1"/>
    <property type="molecule type" value="Genomic_DNA"/>
</dbReference>
<evidence type="ECO:0000313" key="1">
    <source>
        <dbReference type="EMBL" id="GFX96992.1"/>
    </source>
</evidence>